<name>A0A410G316_9FLAO</name>
<accession>A0A410G316</accession>
<dbReference type="OrthoDB" id="5513217at2"/>
<dbReference type="PROSITE" id="PS51257">
    <property type="entry name" value="PROKAR_LIPOPROTEIN"/>
    <property type="match status" value="1"/>
</dbReference>
<dbReference type="RefSeq" id="WP_128250021.1">
    <property type="nucleotide sequence ID" value="NZ_CP034951.1"/>
</dbReference>
<dbReference type="InterPro" id="IPR021782">
    <property type="entry name" value="DUF3347"/>
</dbReference>
<proteinExistence type="predicted"/>
<sequence length="183" mass="20605">MKNVSILFIAFLSLAVISCKDNTKETELEVVTVDNSAEAPKEAYEVAKMEAEFNDPKMEAIFNQYLEVENALINTDAEKTSSESSKLLPMLQEMQVEEPIQNAVSEMAESNDIKVQRENFEELSSGMEKMLQGTLKSGKLYKQFCPMAFNNKGAYWISSGKDILNPYFGDKMLKCGRVDSEIQ</sequence>
<dbReference type="AlphaFoldDB" id="A0A410G316"/>
<protein>
    <submittedName>
        <fullName evidence="2">DUF3347 domain-containing protein</fullName>
    </submittedName>
</protein>
<gene>
    <name evidence="2" type="ORF">EI546_07830</name>
</gene>
<dbReference type="EMBL" id="CP034951">
    <property type="protein sequence ID" value="QAA81639.1"/>
    <property type="molecule type" value="Genomic_DNA"/>
</dbReference>
<evidence type="ECO:0000259" key="1">
    <source>
        <dbReference type="Pfam" id="PF11827"/>
    </source>
</evidence>
<evidence type="ECO:0000313" key="3">
    <source>
        <dbReference type="Proteomes" id="UP000285517"/>
    </source>
</evidence>
<keyword evidence="3" id="KW-1185">Reference proteome</keyword>
<organism evidence="2 3">
    <name type="scientific">Aequorivita ciconiae</name>
    <dbReference type="NCBI Taxonomy" id="2494375"/>
    <lineage>
        <taxon>Bacteria</taxon>
        <taxon>Pseudomonadati</taxon>
        <taxon>Bacteroidota</taxon>
        <taxon>Flavobacteriia</taxon>
        <taxon>Flavobacteriales</taxon>
        <taxon>Flavobacteriaceae</taxon>
        <taxon>Aequorivita</taxon>
    </lineage>
</organism>
<reference evidence="2 3" key="1">
    <citation type="submission" date="2019-01" db="EMBL/GenBank/DDBJ databases">
        <title>Complete genome sequencing of Aequorivita sp. H23M31.</title>
        <authorList>
            <person name="Bae J.-W."/>
        </authorList>
    </citation>
    <scope>NUCLEOTIDE SEQUENCE [LARGE SCALE GENOMIC DNA]</scope>
    <source>
        <strain evidence="2 3">H23M31</strain>
    </source>
</reference>
<feature type="domain" description="DUF3347" evidence="1">
    <location>
        <begin position="61"/>
        <end position="134"/>
    </location>
</feature>
<evidence type="ECO:0000313" key="2">
    <source>
        <dbReference type="EMBL" id="QAA81639.1"/>
    </source>
</evidence>
<dbReference type="KEGG" id="aev:EI546_07830"/>
<dbReference type="Pfam" id="PF11827">
    <property type="entry name" value="DUF3347"/>
    <property type="match status" value="1"/>
</dbReference>
<dbReference type="Proteomes" id="UP000285517">
    <property type="component" value="Chromosome"/>
</dbReference>